<evidence type="ECO:0000313" key="16">
    <source>
        <dbReference type="EMBL" id="QIX01505.1"/>
    </source>
</evidence>
<feature type="region of interest" description="Disordered" evidence="12">
    <location>
        <begin position="553"/>
        <end position="604"/>
    </location>
</feature>
<keyword evidence="17" id="KW-1185">Reference proteome</keyword>
<evidence type="ECO:0000256" key="3">
    <source>
        <dbReference type="ARBA" id="ARBA00019618"/>
    </source>
</evidence>
<feature type="domain" description="Mediator complex subunit Med13 N-terminal" evidence="14">
    <location>
        <begin position="1"/>
        <end position="242"/>
    </location>
</feature>
<feature type="compositionally biased region" description="Polar residues" evidence="12">
    <location>
        <begin position="558"/>
        <end position="579"/>
    </location>
</feature>
<organism evidence="16 17">
    <name type="scientific">Peltaster fructicola</name>
    <dbReference type="NCBI Taxonomy" id="286661"/>
    <lineage>
        <taxon>Eukaryota</taxon>
        <taxon>Fungi</taxon>
        <taxon>Dikarya</taxon>
        <taxon>Ascomycota</taxon>
        <taxon>Pezizomycotina</taxon>
        <taxon>Dothideomycetes</taxon>
        <taxon>Dothideomycetes incertae sedis</taxon>
        <taxon>Peltaster</taxon>
    </lineage>
</organism>
<dbReference type="OrthoDB" id="103819at2759"/>
<name>A0A6H0Y3J2_9PEZI</name>
<evidence type="ECO:0000256" key="5">
    <source>
        <dbReference type="ARBA" id="ARBA00023015"/>
    </source>
</evidence>
<dbReference type="InterPro" id="IPR051139">
    <property type="entry name" value="Mediator_complx_sub13"/>
</dbReference>
<evidence type="ECO:0000259" key="15">
    <source>
        <dbReference type="Pfam" id="PF18296"/>
    </source>
</evidence>
<dbReference type="GO" id="GO:0003713">
    <property type="term" value="F:transcription coactivator activity"/>
    <property type="evidence" value="ECO:0007669"/>
    <property type="project" value="TreeGrafter"/>
</dbReference>
<accession>A0A6H0Y3J2</accession>
<evidence type="ECO:0000256" key="8">
    <source>
        <dbReference type="ARBA" id="ARBA00023242"/>
    </source>
</evidence>
<comment type="subcellular location">
    <subcellularLocation>
        <location evidence="1 11">Nucleus</location>
    </subcellularLocation>
</comment>
<dbReference type="Proteomes" id="UP000503462">
    <property type="component" value="Chromosome 5"/>
</dbReference>
<evidence type="ECO:0000256" key="11">
    <source>
        <dbReference type="RuleBase" id="RU364134"/>
    </source>
</evidence>
<evidence type="ECO:0000256" key="2">
    <source>
        <dbReference type="ARBA" id="ARBA00009354"/>
    </source>
</evidence>
<feature type="domain" description="Mediator complex subunit Med13 C-terminal" evidence="13">
    <location>
        <begin position="1006"/>
        <end position="1313"/>
    </location>
</feature>
<dbReference type="EMBL" id="CP051143">
    <property type="protein sequence ID" value="QIX01505.1"/>
    <property type="molecule type" value="Genomic_DNA"/>
</dbReference>
<sequence>MDFLKTCSTNIHRVDDIHLIKCAVYVHHQSSDAAFDCHTVLAELREANILCSYSDKLYTFNAPDDILNSRSLVREEEGTLEQYTSATPASEVVERFKDAVEQGLTFRAGNKHLFKLGSWSWLSTSGQHGSSPYNTLIQIRTRLVSPGILSFAVLLERVPLTAIVTSNPQGEAILLSPSGISATTVEATPEVGPAQQAWLTNLAQRLKCQGISLDNEEPFVQIELDAAPGQSILWPRRLCFTRQTIGNASRTKPATESPLDALTFAQQWAESADDRQQALLAVHSEVTGSLENNLDDGIDLVISPPFQYRPGLSNMTGVYPTPPEGMTSNAATQSIIAQETPVQLSDLSHDSSDLFRVQTHDADAAFGLRARVSSVASSAGIDLQQTGTDDLFGEGDADLGSGEVDEDDFDFFDDQGGHMLTIQPQEQAPIVSGISAAQSPSLETAQAPADHVMTDASPSPMDNPACRLMDTPPQPAELGTALASMTSSQASGTINITKPLSPFDIRERLLPPPVPASMSNQNLHSSSSRRQSSFAPVIFNPHLRLGSRAHSSLRAPLRSQSNLALSPADTSASSHSYGSPTRPAERHPEFSGNEEDLSDSSVDTTRAMPPVLPWLNRKRKRIVSIDVASPMSWSLYASPVKNTQLANIPALLQIALESTWIDHENLQTLEKRHDLQDMDSLEAYFHGTAKDLLMIAQLVSEQAISCTNRLATQLSEMAVRDFSKHDASSLQDGLAGVLRDLMPSCRCLEPMTVALQRERANLQPVKGQPRPPPRLDTAPSSELFSVAVPYLRFQRADMPIEMLPPALAFWDALSLAPHNLGKNIRPCIVAPDQTGVQSRVDGFLNDLKVVYEGCKLGQIFEDASAAPWNFVVDTGGATSNADFYTAYQSTCAKLADQLAEQAYANPDYSFVVMMVDTEQTIPSAQRLCACFYLLYKSYSDKVLGKGASKKASDICLQLLPASLISSPDNLSMLSGHQTATIAREIYDRCPPGPDLRIASPFSIAATPSLVLAEPIPKRIVFQQSASVPTDLLHEGSELHVAYAKSADGVWITAAWSDNTGANQQISSFCLRGTTVAAVYAEIWDRSLSIMRARSVSWRLGIATADVVDELEVQCWRNVMSQRMANRVAIHASLVLVRVNPLLRIERPAQELATSITSGGVVTPVSTPQSSGLIVSPEASGQAAPPTPAPTEPSVELDPDAHLVDLSDETWGMLLDPKYDLAQHVTGTIHTAAQGALAKHGNPDDGSTLPVAGVSIAFTLRIRGNSMAAEDATAKQAEIILKELLTAYRGLSLLARARDLQDPVSRGLPLHIVSVLKSAEALQGLLRV</sequence>
<feature type="region of interest" description="Disordered" evidence="12">
    <location>
        <begin position="1166"/>
        <end position="1196"/>
    </location>
</feature>
<protein>
    <recommendedName>
        <fullName evidence="3 11">Mediator of RNA polymerase II transcription subunit 13</fullName>
    </recommendedName>
    <alternativeName>
        <fullName evidence="10 11">Mediator complex subunit 13</fullName>
    </alternativeName>
</protein>
<gene>
    <name evidence="16" type="ORF">AMS68_007022</name>
</gene>
<dbReference type="InterPro" id="IPR041285">
    <property type="entry name" value="MID_MedPIWI"/>
</dbReference>
<evidence type="ECO:0000256" key="1">
    <source>
        <dbReference type="ARBA" id="ARBA00004123"/>
    </source>
</evidence>
<dbReference type="GO" id="GO:0016592">
    <property type="term" value="C:mediator complex"/>
    <property type="evidence" value="ECO:0007669"/>
    <property type="project" value="InterPro"/>
</dbReference>
<keyword evidence="5 11" id="KW-0805">Transcription regulation</keyword>
<keyword evidence="8 11" id="KW-0539">Nucleus</keyword>
<keyword evidence="6 11" id="KW-0010">Activator</keyword>
<comment type="function">
    <text evidence="9 11">Component of the SRB8-11 complex. The SRB8-11 complex is a regulatory module of the Mediator complex which is itself involved in regulation of basal and activated RNA polymerase II-dependent transcription. The SRB8-11 complex may be involved in the transcriptional repression of a subset of genes regulated by Mediator. It may inhibit the association of the Mediator complex with RNA polymerase II to form the holoenzyme complex.</text>
</comment>
<evidence type="ECO:0000313" key="17">
    <source>
        <dbReference type="Proteomes" id="UP000503462"/>
    </source>
</evidence>
<proteinExistence type="inferred from homology"/>
<dbReference type="PANTHER" id="PTHR48249:SF3">
    <property type="entry name" value="MEDIATOR OF RNA POLYMERASE II TRANSCRIPTION SUBUNIT 13"/>
    <property type="match status" value="1"/>
</dbReference>
<evidence type="ECO:0000256" key="12">
    <source>
        <dbReference type="SAM" id="MobiDB-lite"/>
    </source>
</evidence>
<dbReference type="Pfam" id="PF11597">
    <property type="entry name" value="Med13_N"/>
    <property type="match status" value="1"/>
</dbReference>
<feature type="domain" description="MID" evidence="15">
    <location>
        <begin position="822"/>
        <end position="991"/>
    </location>
</feature>
<feature type="compositionally biased region" description="Low complexity" evidence="12">
    <location>
        <begin position="517"/>
        <end position="532"/>
    </location>
</feature>
<dbReference type="GO" id="GO:0045944">
    <property type="term" value="P:positive regulation of transcription by RNA polymerase II"/>
    <property type="evidence" value="ECO:0007669"/>
    <property type="project" value="TreeGrafter"/>
</dbReference>
<keyword evidence="7 11" id="KW-0804">Transcription</keyword>
<comment type="similarity">
    <text evidence="2 11">Belongs to the Mediator complex subunit 13 family.</text>
</comment>
<reference evidence="16 17" key="1">
    <citation type="journal article" date="2016" name="Sci. Rep.">
        <title>Peltaster fructicola genome reveals evolution from an invasive phytopathogen to an ectophytic parasite.</title>
        <authorList>
            <person name="Xu C."/>
            <person name="Chen H."/>
            <person name="Gleason M.L."/>
            <person name="Xu J.R."/>
            <person name="Liu H."/>
            <person name="Zhang R."/>
            <person name="Sun G."/>
        </authorList>
    </citation>
    <scope>NUCLEOTIDE SEQUENCE [LARGE SCALE GENOMIC DNA]</scope>
    <source>
        <strain evidence="16 17">LNHT1506</strain>
    </source>
</reference>
<dbReference type="InterPro" id="IPR009401">
    <property type="entry name" value="Med13_C"/>
</dbReference>
<evidence type="ECO:0000259" key="13">
    <source>
        <dbReference type="Pfam" id="PF06333"/>
    </source>
</evidence>
<evidence type="ECO:0000256" key="7">
    <source>
        <dbReference type="ARBA" id="ARBA00023163"/>
    </source>
</evidence>
<dbReference type="Pfam" id="PF06333">
    <property type="entry name" value="Med13_C"/>
    <property type="match status" value="1"/>
</dbReference>
<evidence type="ECO:0000259" key="14">
    <source>
        <dbReference type="Pfam" id="PF11597"/>
    </source>
</evidence>
<evidence type="ECO:0000256" key="4">
    <source>
        <dbReference type="ARBA" id="ARBA00022491"/>
    </source>
</evidence>
<evidence type="ECO:0000256" key="10">
    <source>
        <dbReference type="ARBA" id="ARBA00032008"/>
    </source>
</evidence>
<dbReference type="InterPro" id="IPR021643">
    <property type="entry name" value="Mediator_Med13_N"/>
</dbReference>
<comment type="subunit">
    <text evidence="11">Component of the SRB8-11 complex, which itself associates with the Mediator complex.</text>
</comment>
<keyword evidence="4 11" id="KW-0678">Repressor</keyword>
<dbReference type="Pfam" id="PF18296">
    <property type="entry name" value="MID_MedPIWI"/>
    <property type="match status" value="1"/>
</dbReference>
<evidence type="ECO:0000256" key="6">
    <source>
        <dbReference type="ARBA" id="ARBA00023159"/>
    </source>
</evidence>
<evidence type="ECO:0000256" key="9">
    <source>
        <dbReference type="ARBA" id="ARBA00025661"/>
    </source>
</evidence>
<feature type="region of interest" description="Disordered" evidence="12">
    <location>
        <begin position="505"/>
        <end position="532"/>
    </location>
</feature>
<dbReference type="PANTHER" id="PTHR48249">
    <property type="entry name" value="MEDIATOR OF RNA POLYMERASE II TRANSCRIPTION SUBUNIT 13"/>
    <property type="match status" value="1"/>
</dbReference>